<evidence type="ECO:0000313" key="2">
    <source>
        <dbReference type="EMBL" id="TNC08450.1"/>
    </source>
</evidence>
<dbReference type="PANTHER" id="PTHR36180:SF2">
    <property type="entry name" value="BRO FAMILY PROTEIN"/>
    <property type="match status" value="1"/>
</dbReference>
<dbReference type="AlphaFoldDB" id="A0A5C4L8E6"/>
<dbReference type="OrthoDB" id="9808959at2"/>
<accession>A0A5C4L8E6</accession>
<protein>
    <recommendedName>
        <fullName evidence="1">Bro-N domain-containing protein</fullName>
    </recommendedName>
</protein>
<organism evidence="2 3">
    <name type="scientific">Methylobacterium terricola</name>
    <dbReference type="NCBI Taxonomy" id="2583531"/>
    <lineage>
        <taxon>Bacteria</taxon>
        <taxon>Pseudomonadati</taxon>
        <taxon>Pseudomonadota</taxon>
        <taxon>Alphaproteobacteria</taxon>
        <taxon>Hyphomicrobiales</taxon>
        <taxon>Methylobacteriaceae</taxon>
        <taxon>Methylobacterium</taxon>
    </lineage>
</organism>
<dbReference type="PROSITE" id="PS51750">
    <property type="entry name" value="BRO_N"/>
    <property type="match status" value="1"/>
</dbReference>
<gene>
    <name evidence="2" type="ORF">FF100_29370</name>
</gene>
<evidence type="ECO:0000259" key="1">
    <source>
        <dbReference type="PROSITE" id="PS51750"/>
    </source>
</evidence>
<evidence type="ECO:0000313" key="3">
    <source>
        <dbReference type="Proteomes" id="UP000305267"/>
    </source>
</evidence>
<dbReference type="SMART" id="SM01040">
    <property type="entry name" value="Bro-N"/>
    <property type="match status" value="1"/>
</dbReference>
<proteinExistence type="predicted"/>
<comment type="caution">
    <text evidence="2">The sequence shown here is derived from an EMBL/GenBank/DDBJ whole genome shotgun (WGS) entry which is preliminary data.</text>
</comment>
<dbReference type="PANTHER" id="PTHR36180">
    <property type="entry name" value="DNA-BINDING PROTEIN-RELATED-RELATED"/>
    <property type="match status" value="1"/>
</dbReference>
<dbReference type="InterPro" id="IPR003497">
    <property type="entry name" value="BRO_N_domain"/>
</dbReference>
<sequence>MSAVVPFQFEARPVRVIDRDGAPWFVAADVCGALAIANSRDAIARLDADEKGVGTSDTPGGKQEVTLISESGLYTLILRCQGATTPGTLPHRFRKWVTGEVLPSIRRSGSYAPRADQRKEALRMVAECRRTFGKAAAQRLWVELGLPAVSGPLANSLPLPVDEIEAFIRQADRPVTRSELYRRVDGRMDARQLDTVMRDLVDSGRVEVVVERTLGRSRTTYRTLPAPE</sequence>
<reference evidence="2 3" key="1">
    <citation type="submission" date="2019-06" db="EMBL/GenBank/DDBJ databases">
        <title>Genome of Methylobacterium sp. 17Sr1-39.</title>
        <authorList>
            <person name="Seo T."/>
        </authorList>
    </citation>
    <scope>NUCLEOTIDE SEQUENCE [LARGE SCALE GENOMIC DNA]</scope>
    <source>
        <strain evidence="2 3">17Sr1-39</strain>
    </source>
</reference>
<name>A0A5C4L8E6_9HYPH</name>
<dbReference type="RefSeq" id="WP_139039369.1">
    <property type="nucleotide sequence ID" value="NZ_VDDA01000023.1"/>
</dbReference>
<dbReference type="Proteomes" id="UP000305267">
    <property type="component" value="Unassembled WGS sequence"/>
</dbReference>
<keyword evidence="3" id="KW-1185">Reference proteome</keyword>
<dbReference type="Pfam" id="PF02498">
    <property type="entry name" value="Bro-N"/>
    <property type="match status" value="1"/>
</dbReference>
<dbReference type="EMBL" id="VDDA01000023">
    <property type="protein sequence ID" value="TNC08450.1"/>
    <property type="molecule type" value="Genomic_DNA"/>
</dbReference>
<feature type="domain" description="Bro-N" evidence="1">
    <location>
        <begin position="1"/>
        <end position="109"/>
    </location>
</feature>